<dbReference type="InterPro" id="IPR001810">
    <property type="entry name" value="F-box_dom"/>
</dbReference>
<dbReference type="PROSITE" id="PS50181">
    <property type="entry name" value="FBOX"/>
    <property type="match status" value="1"/>
</dbReference>
<sequence length="384" mass="45259">MNNREENSDSIPNDLILEILSRLPITSIGRFRCVSKQWGSMLHKPYFTKLFFTRSSARPRLLIGVRQHHEWSFFSAPQPQNHYGKSSSLVVAADFHMKYNRVDHKKAHYILTLGTEKERWREIECPFNTVDRNGGVCINRILYYVAYDYENRLHLLGCFDVRSEKFKFLTLRGGGKYDDLCTRLINYKGKLGLIRWSYLNQGFFLRLRMWVQEDLEKQEWSSYFYILRLDDKLVKVSVVGVTAAGDIVLANDKAYKPFYVFYLNLERNHLLSVEIQCLGEYHIWHQSPAVCVFVDHVEDLQFNSRSTTSLNPPEQKLKHWSISASSRNYHHVRRSREEMREIIGVVKSIRGEEEKETMRDDDEGPICAMYSRALNTYRRCTNQI</sequence>
<keyword evidence="2" id="KW-1185">Reference proteome</keyword>
<dbReference type="CDD" id="cd22157">
    <property type="entry name" value="F-box_AtFBW1-like"/>
    <property type="match status" value="1"/>
</dbReference>
<gene>
    <name evidence="3" type="primary">LOC109130535</name>
</gene>
<dbReference type="RefSeq" id="XP_019095720.1">
    <property type="nucleotide sequence ID" value="XM_019240175.1"/>
</dbReference>
<dbReference type="InterPro" id="IPR013187">
    <property type="entry name" value="F-box-assoc_dom_typ3"/>
</dbReference>
<protein>
    <submittedName>
        <fullName evidence="3">F-box protein At1g31080-like</fullName>
    </submittedName>
</protein>
<dbReference type="NCBIfam" id="TIGR01640">
    <property type="entry name" value="F_box_assoc_1"/>
    <property type="match status" value="1"/>
</dbReference>
<dbReference type="SMART" id="SM00256">
    <property type="entry name" value="FBOX"/>
    <property type="match status" value="1"/>
</dbReference>
<name>A0ABM1R9N2_CAMSA</name>
<dbReference type="SUPFAM" id="SSF81383">
    <property type="entry name" value="F-box domain"/>
    <property type="match status" value="1"/>
</dbReference>
<dbReference type="Proteomes" id="UP000694864">
    <property type="component" value="Chromosome 3"/>
</dbReference>
<reference evidence="3" key="2">
    <citation type="submission" date="2025-08" db="UniProtKB">
        <authorList>
            <consortium name="RefSeq"/>
        </authorList>
    </citation>
    <scope>IDENTIFICATION</scope>
    <source>
        <tissue evidence="3">Leaf</tissue>
    </source>
</reference>
<dbReference type="Pfam" id="PF00646">
    <property type="entry name" value="F-box"/>
    <property type="match status" value="1"/>
</dbReference>
<dbReference type="InterPro" id="IPR036047">
    <property type="entry name" value="F-box-like_dom_sf"/>
</dbReference>
<dbReference type="PANTHER" id="PTHR31111:SF130">
    <property type="entry name" value="F-BOX ASSOCIATED UBIQUITINATION EFFECTOR FAMILY PROTEIN"/>
    <property type="match status" value="1"/>
</dbReference>
<feature type="domain" description="F-box" evidence="1">
    <location>
        <begin position="5"/>
        <end position="50"/>
    </location>
</feature>
<dbReference type="InterPro" id="IPR017451">
    <property type="entry name" value="F-box-assoc_interact_dom"/>
</dbReference>
<evidence type="ECO:0000313" key="2">
    <source>
        <dbReference type="Proteomes" id="UP000694864"/>
    </source>
</evidence>
<proteinExistence type="predicted"/>
<reference evidence="2" key="1">
    <citation type="journal article" date="2014" name="Nat. Commun.">
        <title>The emerging biofuel crop Camelina sativa retains a highly undifferentiated hexaploid genome structure.</title>
        <authorList>
            <person name="Kagale S."/>
            <person name="Koh C."/>
            <person name="Nixon J."/>
            <person name="Bollina V."/>
            <person name="Clarke W.E."/>
            <person name="Tuteja R."/>
            <person name="Spillane C."/>
            <person name="Robinson S.J."/>
            <person name="Links M.G."/>
            <person name="Clarke C."/>
            <person name="Higgins E.E."/>
            <person name="Huebert T."/>
            <person name="Sharpe A.G."/>
            <person name="Parkin I.A."/>
        </authorList>
    </citation>
    <scope>NUCLEOTIDE SEQUENCE [LARGE SCALE GENOMIC DNA]</scope>
    <source>
        <strain evidence="2">cv. DH55</strain>
    </source>
</reference>
<evidence type="ECO:0000313" key="3">
    <source>
        <dbReference type="RefSeq" id="XP_019095720.1"/>
    </source>
</evidence>
<dbReference type="PANTHER" id="PTHR31111">
    <property type="entry name" value="BNAA05G37150D PROTEIN-RELATED"/>
    <property type="match status" value="1"/>
</dbReference>
<dbReference type="Pfam" id="PF08268">
    <property type="entry name" value="FBA_3"/>
    <property type="match status" value="1"/>
</dbReference>
<dbReference type="Gene3D" id="1.20.1280.50">
    <property type="match status" value="1"/>
</dbReference>
<evidence type="ECO:0000259" key="1">
    <source>
        <dbReference type="PROSITE" id="PS50181"/>
    </source>
</evidence>
<accession>A0ABM1R9N2</accession>
<organism evidence="2 3">
    <name type="scientific">Camelina sativa</name>
    <name type="common">False flax</name>
    <name type="synonym">Myagrum sativum</name>
    <dbReference type="NCBI Taxonomy" id="90675"/>
    <lineage>
        <taxon>Eukaryota</taxon>
        <taxon>Viridiplantae</taxon>
        <taxon>Streptophyta</taxon>
        <taxon>Embryophyta</taxon>
        <taxon>Tracheophyta</taxon>
        <taxon>Spermatophyta</taxon>
        <taxon>Magnoliopsida</taxon>
        <taxon>eudicotyledons</taxon>
        <taxon>Gunneridae</taxon>
        <taxon>Pentapetalae</taxon>
        <taxon>rosids</taxon>
        <taxon>malvids</taxon>
        <taxon>Brassicales</taxon>
        <taxon>Brassicaceae</taxon>
        <taxon>Camelineae</taxon>
        <taxon>Camelina</taxon>
    </lineage>
</organism>
<dbReference type="GeneID" id="109130535"/>